<organism evidence="4 5">
    <name type="scientific">Lecanosticta acicola</name>
    <dbReference type="NCBI Taxonomy" id="111012"/>
    <lineage>
        <taxon>Eukaryota</taxon>
        <taxon>Fungi</taxon>
        <taxon>Dikarya</taxon>
        <taxon>Ascomycota</taxon>
        <taxon>Pezizomycotina</taxon>
        <taxon>Dothideomycetes</taxon>
        <taxon>Dothideomycetidae</taxon>
        <taxon>Mycosphaerellales</taxon>
        <taxon>Mycosphaerellaceae</taxon>
        <taxon>Lecanosticta</taxon>
    </lineage>
</organism>
<evidence type="ECO:0000313" key="5">
    <source>
        <dbReference type="Proteomes" id="UP001296104"/>
    </source>
</evidence>
<dbReference type="GO" id="GO:0000981">
    <property type="term" value="F:DNA-binding transcription factor activity, RNA polymerase II-specific"/>
    <property type="evidence" value="ECO:0007669"/>
    <property type="project" value="InterPro"/>
</dbReference>
<dbReference type="AlphaFoldDB" id="A0AAI8Z6F1"/>
<accession>A0AAI8Z6F1</accession>
<dbReference type="CDD" id="cd00067">
    <property type="entry name" value="GAL4"/>
    <property type="match status" value="1"/>
</dbReference>
<evidence type="ECO:0000256" key="2">
    <source>
        <dbReference type="SAM" id="MobiDB-lite"/>
    </source>
</evidence>
<feature type="compositionally biased region" description="Basic and acidic residues" evidence="2">
    <location>
        <begin position="54"/>
        <end position="64"/>
    </location>
</feature>
<gene>
    <name evidence="4" type="ORF">LECACI_7A008486</name>
</gene>
<dbReference type="InterPro" id="IPR036864">
    <property type="entry name" value="Zn2-C6_fun-type_DNA-bd_sf"/>
</dbReference>
<dbReference type="InterPro" id="IPR021858">
    <property type="entry name" value="Fun_TF"/>
</dbReference>
<dbReference type="PROSITE" id="PS50048">
    <property type="entry name" value="ZN2_CY6_FUNGAL_2"/>
    <property type="match status" value="1"/>
</dbReference>
<reference evidence="4" key="1">
    <citation type="submission" date="2023-11" db="EMBL/GenBank/DDBJ databases">
        <authorList>
            <person name="Alioto T."/>
            <person name="Alioto T."/>
            <person name="Gomez Garrido J."/>
        </authorList>
    </citation>
    <scope>NUCLEOTIDE SEQUENCE</scope>
</reference>
<keyword evidence="1" id="KW-0539">Nucleus</keyword>
<dbReference type="SUPFAM" id="SSF57701">
    <property type="entry name" value="Zn2/Cys6 DNA-binding domain"/>
    <property type="match status" value="1"/>
</dbReference>
<dbReference type="EMBL" id="CAVMBE010000083">
    <property type="protein sequence ID" value="CAK4033328.1"/>
    <property type="molecule type" value="Genomic_DNA"/>
</dbReference>
<dbReference type="InterPro" id="IPR053175">
    <property type="entry name" value="DHMBA_Reg_Transcription_Factor"/>
</dbReference>
<protein>
    <recommendedName>
        <fullName evidence="3">Zn(2)-C6 fungal-type domain-containing protein</fullName>
    </recommendedName>
</protein>
<dbReference type="PANTHER" id="PTHR38791">
    <property type="entry name" value="ZN(II)2CYS6 TRANSCRIPTION FACTOR (EUROFUNG)-RELATED-RELATED"/>
    <property type="match status" value="1"/>
</dbReference>
<dbReference type="InterPro" id="IPR001138">
    <property type="entry name" value="Zn2Cys6_DnaBD"/>
</dbReference>
<evidence type="ECO:0000313" key="4">
    <source>
        <dbReference type="EMBL" id="CAK4033328.1"/>
    </source>
</evidence>
<dbReference type="Proteomes" id="UP001296104">
    <property type="component" value="Unassembled WGS sequence"/>
</dbReference>
<feature type="domain" description="Zn(2)-C6 fungal-type" evidence="3">
    <location>
        <begin position="10"/>
        <end position="39"/>
    </location>
</feature>
<evidence type="ECO:0000259" key="3">
    <source>
        <dbReference type="PROSITE" id="PS50048"/>
    </source>
</evidence>
<comment type="caution">
    <text evidence="4">The sequence shown here is derived from an EMBL/GenBank/DDBJ whole genome shotgun (WGS) entry which is preliminary data.</text>
</comment>
<keyword evidence="5" id="KW-1185">Reference proteome</keyword>
<dbReference type="Pfam" id="PF11951">
    <property type="entry name" value="Fungal_trans_2"/>
    <property type="match status" value="1"/>
</dbReference>
<dbReference type="GO" id="GO:0008270">
    <property type="term" value="F:zinc ion binding"/>
    <property type="evidence" value="ECO:0007669"/>
    <property type="project" value="InterPro"/>
</dbReference>
<sequence>MVYRGKPSAGCENCRKAKKRCGLEQPTCSRCVKLKKPCSGYRDTTSLQIQDESESVKLKVDRQKVRNSAPKTQLSTPDGSSHGEDDVVIRAPSAASTPHSDSSSSSDDTIEVPPGIGALLLTLNGHSFSTPEFDREQPILPRALKPSADEVASTYFFKQFTASNGHWHFLRDFSRQLQMDPLLDMVIRACGIAAMDNVEGLVMGRNYSRALYAEALSRLNTALRDSKRCKTDECLIAVSMLGYYENLTCDSRESVQSWKAHINGSTQLLKLRGKSQFKTPIGRMLFRETRANILIHCMWDDLEPPAFLWDWEKELERMTPTAEIIHPADGLTKICFRFASLKNRMRLSQLSDSEALEKATEVEMEFVQWSINTIDQDKMWHYHDVEVPDSPHVWNGVVHSYTCHPCASFWNTYRSMRILLTRTQELLVRRFQLDQEQEAAQINYFRSVRRQMADEICASVPTQLGHASPAFNSPCILITAYGSIWPLFFAGTCALERLGLGGAFQNPSSEWQSATSAAAAQASWIIGRMEYISKHVGLRWADGIAATLKGDYKMHQNLHEDDWGVNTFIKVFWKERYQCEMSQMEERKAQTPDWLREVEESGRGPRVLIENPIDEMLNRKRDDWGPLWLGRTEETNMRQMEESQRGLL</sequence>
<dbReference type="PROSITE" id="PS00463">
    <property type="entry name" value="ZN2_CY6_FUNGAL_1"/>
    <property type="match status" value="1"/>
</dbReference>
<feature type="compositionally biased region" description="Polar residues" evidence="2">
    <location>
        <begin position="69"/>
        <end position="79"/>
    </location>
</feature>
<feature type="region of interest" description="Disordered" evidence="2">
    <location>
        <begin position="52"/>
        <end position="85"/>
    </location>
</feature>
<dbReference type="Gene3D" id="4.10.240.10">
    <property type="entry name" value="Zn(2)-C6 fungal-type DNA-binding domain"/>
    <property type="match status" value="1"/>
</dbReference>
<dbReference type="SMART" id="SM00066">
    <property type="entry name" value="GAL4"/>
    <property type="match status" value="1"/>
</dbReference>
<evidence type="ECO:0000256" key="1">
    <source>
        <dbReference type="ARBA" id="ARBA00023242"/>
    </source>
</evidence>
<name>A0AAI8Z6F1_9PEZI</name>
<dbReference type="Pfam" id="PF00172">
    <property type="entry name" value="Zn_clus"/>
    <property type="match status" value="1"/>
</dbReference>
<proteinExistence type="predicted"/>